<sequence>MQTTEPTPPSGAQWTIAAAGHEAVIVEVGGGLRVYRRDGVDYVDGYGADEICPGSAGQVLAPWPNRIRDGAYTFDGRSYALPLTEPSRHVAIHGLVNWVPWRLVEQAEDAVTVGYDLPPLPAYPWALRLRTRWSVGTDGLRAEHVVTNLATEPAPFGLAVHPYLRLPGVAVDDLLMRVPGRNRLVVDGRLLPVGAAPVAGTKYDWTVPRPIGDAVLDTTFGAVVRDADGGSTVTLAAPDGSDAVRLWAGAEFGWWQVFTGDALSGERHRRSVAVEPMTCPPDAFRSGRDLITLAPGQTWRGTWGVRPGA</sequence>
<dbReference type="PANTHER" id="PTHR10091">
    <property type="entry name" value="ALDOSE-1-EPIMERASE"/>
    <property type="match status" value="1"/>
</dbReference>
<dbReference type="InterPro" id="IPR011013">
    <property type="entry name" value="Gal_mutarotase_sf_dom"/>
</dbReference>
<dbReference type="GO" id="GO:0030246">
    <property type="term" value="F:carbohydrate binding"/>
    <property type="evidence" value="ECO:0007669"/>
    <property type="project" value="InterPro"/>
</dbReference>
<evidence type="ECO:0000313" key="2">
    <source>
        <dbReference type="Proteomes" id="UP000198253"/>
    </source>
</evidence>
<dbReference type="PANTHER" id="PTHR10091:SF0">
    <property type="entry name" value="GALACTOSE MUTAROTASE"/>
    <property type="match status" value="1"/>
</dbReference>
<dbReference type="RefSeq" id="WP_088980979.1">
    <property type="nucleotide sequence ID" value="NZ_LT607413.1"/>
</dbReference>
<gene>
    <name evidence="1" type="ORF">GA0070618_1488</name>
</gene>
<keyword evidence="2" id="KW-1185">Reference proteome</keyword>
<dbReference type="Pfam" id="PF01263">
    <property type="entry name" value="Aldose_epim"/>
    <property type="match status" value="1"/>
</dbReference>
<dbReference type="InterPro" id="IPR008183">
    <property type="entry name" value="Aldose_1/G6P_1-epimerase"/>
</dbReference>
<organism evidence="1 2">
    <name type="scientific">Micromonospora echinospora</name>
    <name type="common">Micromonospora purpurea</name>
    <dbReference type="NCBI Taxonomy" id="1877"/>
    <lineage>
        <taxon>Bacteria</taxon>
        <taxon>Bacillati</taxon>
        <taxon>Actinomycetota</taxon>
        <taxon>Actinomycetes</taxon>
        <taxon>Micromonosporales</taxon>
        <taxon>Micromonosporaceae</taxon>
        <taxon>Micromonospora</taxon>
    </lineage>
</organism>
<proteinExistence type="predicted"/>
<accession>A0A1C4VR52</accession>
<dbReference type="SUPFAM" id="SSF74650">
    <property type="entry name" value="Galactose mutarotase-like"/>
    <property type="match status" value="1"/>
</dbReference>
<dbReference type="InterPro" id="IPR014718">
    <property type="entry name" value="GH-type_carb-bd"/>
</dbReference>
<protein>
    <submittedName>
        <fullName evidence="1">Aldose 1-epimerase</fullName>
    </submittedName>
</protein>
<dbReference type="CDD" id="cd09022">
    <property type="entry name" value="Aldose_epim_Ec_YihR"/>
    <property type="match status" value="1"/>
</dbReference>
<dbReference type="GO" id="GO:0033499">
    <property type="term" value="P:galactose catabolic process via UDP-galactose, Leloir pathway"/>
    <property type="evidence" value="ECO:0007669"/>
    <property type="project" value="TreeGrafter"/>
</dbReference>
<dbReference type="AlphaFoldDB" id="A0A1C4VR52"/>
<dbReference type="Gene3D" id="2.70.98.10">
    <property type="match status" value="1"/>
</dbReference>
<dbReference type="GO" id="GO:0006006">
    <property type="term" value="P:glucose metabolic process"/>
    <property type="evidence" value="ECO:0007669"/>
    <property type="project" value="TreeGrafter"/>
</dbReference>
<dbReference type="InParanoid" id="A0A1C4VR52"/>
<evidence type="ECO:0000313" key="1">
    <source>
        <dbReference type="EMBL" id="SCE86504.1"/>
    </source>
</evidence>
<dbReference type="InterPro" id="IPR037480">
    <property type="entry name" value="YihR-like"/>
</dbReference>
<name>A0A1C4VR52_MICEC</name>
<dbReference type="GO" id="GO:0004034">
    <property type="term" value="F:aldose 1-epimerase activity"/>
    <property type="evidence" value="ECO:0007669"/>
    <property type="project" value="TreeGrafter"/>
</dbReference>
<dbReference type="Proteomes" id="UP000198253">
    <property type="component" value="Chromosome I"/>
</dbReference>
<reference evidence="2" key="1">
    <citation type="submission" date="2016-06" db="EMBL/GenBank/DDBJ databases">
        <authorList>
            <person name="Varghese N."/>
            <person name="Submissions Spin"/>
        </authorList>
    </citation>
    <scope>NUCLEOTIDE SEQUENCE [LARGE SCALE GENOMIC DNA]</scope>
    <source>
        <strain evidence="2">DSM 43816</strain>
    </source>
</reference>
<dbReference type="EMBL" id="LT607413">
    <property type="protein sequence ID" value="SCE86504.1"/>
    <property type="molecule type" value="Genomic_DNA"/>
</dbReference>
<dbReference type="OrthoDB" id="4739604at2"/>